<evidence type="ECO:0000313" key="13">
    <source>
        <dbReference type="Proteomes" id="UP000027002"/>
    </source>
</evidence>
<dbReference type="InterPro" id="IPR045087">
    <property type="entry name" value="Cu-oxidase_fam"/>
</dbReference>
<organism evidence="12 13">
    <name type="scientific">Ustilaginoidea virens</name>
    <name type="common">Rice false smut fungus</name>
    <name type="synonym">Villosiclava virens</name>
    <dbReference type="NCBI Taxonomy" id="1159556"/>
    <lineage>
        <taxon>Eukaryota</taxon>
        <taxon>Fungi</taxon>
        <taxon>Dikarya</taxon>
        <taxon>Ascomycota</taxon>
        <taxon>Pezizomycotina</taxon>
        <taxon>Sordariomycetes</taxon>
        <taxon>Hypocreomycetidae</taxon>
        <taxon>Hypocreales</taxon>
        <taxon>Clavicipitaceae</taxon>
        <taxon>Ustilaginoidea</taxon>
    </lineage>
</organism>
<keyword evidence="7" id="KW-0325">Glycoprotein</keyword>
<evidence type="ECO:0000256" key="4">
    <source>
        <dbReference type="ARBA" id="ARBA00022737"/>
    </source>
</evidence>
<proteinExistence type="inferred from homology"/>
<keyword evidence="2" id="KW-0479">Metal-binding</keyword>
<dbReference type="SUPFAM" id="SSF49503">
    <property type="entry name" value="Cupredoxins"/>
    <property type="match status" value="3"/>
</dbReference>
<dbReference type="KEGG" id="uvi:66068441"/>
<dbReference type="CDD" id="cd13876">
    <property type="entry name" value="CuRO_2_Abr2_like"/>
    <property type="match status" value="1"/>
</dbReference>
<feature type="signal peptide" evidence="8">
    <location>
        <begin position="1"/>
        <end position="24"/>
    </location>
</feature>
<evidence type="ECO:0000256" key="1">
    <source>
        <dbReference type="ARBA" id="ARBA00010609"/>
    </source>
</evidence>
<evidence type="ECO:0000256" key="7">
    <source>
        <dbReference type="ARBA" id="ARBA00023180"/>
    </source>
</evidence>
<dbReference type="PANTHER" id="PTHR11709:SF488">
    <property type="entry name" value="LACCASE-RELATED"/>
    <property type="match status" value="1"/>
</dbReference>
<dbReference type="AlphaFoldDB" id="A0A8E5HY33"/>
<keyword evidence="6" id="KW-0186">Copper</keyword>
<evidence type="ECO:0000256" key="3">
    <source>
        <dbReference type="ARBA" id="ARBA00022729"/>
    </source>
</evidence>
<dbReference type="InterPro" id="IPR001117">
    <property type="entry name" value="Cu-oxidase_2nd"/>
</dbReference>
<keyword evidence="5" id="KW-0560">Oxidoreductase</keyword>
<keyword evidence="4" id="KW-0677">Repeat</keyword>
<dbReference type="InterPro" id="IPR008972">
    <property type="entry name" value="Cupredoxin"/>
</dbReference>
<dbReference type="InterPro" id="IPR011706">
    <property type="entry name" value="Cu-oxidase_C"/>
</dbReference>
<dbReference type="CDD" id="cd13898">
    <property type="entry name" value="CuRO_3_Abr2_like"/>
    <property type="match status" value="1"/>
</dbReference>
<reference evidence="12" key="1">
    <citation type="submission" date="2020-03" db="EMBL/GenBank/DDBJ databases">
        <title>A mixture of massive structural variations and highly conserved coding sequences in Ustilaginoidea virens genome.</title>
        <authorList>
            <person name="Zhang K."/>
            <person name="Zhao Z."/>
            <person name="Zhang Z."/>
            <person name="Li Y."/>
            <person name="Hsiang T."/>
            <person name="Sun W."/>
        </authorList>
    </citation>
    <scope>NUCLEOTIDE SEQUENCE</scope>
    <source>
        <strain evidence="12">UV-8b</strain>
    </source>
</reference>
<evidence type="ECO:0000256" key="5">
    <source>
        <dbReference type="ARBA" id="ARBA00023002"/>
    </source>
</evidence>
<dbReference type="PROSITE" id="PS00079">
    <property type="entry name" value="MULTICOPPER_OXIDASE1"/>
    <property type="match status" value="1"/>
</dbReference>
<dbReference type="InterPro" id="IPR002355">
    <property type="entry name" value="Cu_oxidase_Cu_BS"/>
</dbReference>
<comment type="similarity">
    <text evidence="1">Belongs to the multicopper oxidase family.</text>
</comment>
<dbReference type="SMR" id="A0A8E5HY33"/>
<feature type="chain" id="PRO_5034359553" description="Laccase 1" evidence="8">
    <location>
        <begin position="25"/>
        <end position="600"/>
    </location>
</feature>
<dbReference type="InterPro" id="IPR011707">
    <property type="entry name" value="Cu-oxidase-like_N"/>
</dbReference>
<protein>
    <recommendedName>
        <fullName evidence="14">Laccase 1</fullName>
    </recommendedName>
</protein>
<feature type="domain" description="Plastocyanin-like" evidence="9">
    <location>
        <begin position="308"/>
        <end position="375"/>
    </location>
</feature>
<evidence type="ECO:0000256" key="6">
    <source>
        <dbReference type="ARBA" id="ARBA00023008"/>
    </source>
</evidence>
<dbReference type="PROSITE" id="PS00080">
    <property type="entry name" value="MULTICOPPER_OXIDASE2"/>
    <property type="match status" value="1"/>
</dbReference>
<feature type="domain" description="Plastocyanin-like" evidence="10">
    <location>
        <begin position="466"/>
        <end position="586"/>
    </location>
</feature>
<dbReference type="InterPro" id="IPR033138">
    <property type="entry name" value="Cu_oxidase_CS"/>
</dbReference>
<feature type="domain" description="Plastocyanin-like" evidence="11">
    <location>
        <begin position="36"/>
        <end position="148"/>
    </location>
</feature>
<dbReference type="EMBL" id="CP072758">
    <property type="protein sequence ID" value="QUC23423.1"/>
    <property type="molecule type" value="Genomic_DNA"/>
</dbReference>
<dbReference type="Pfam" id="PF07732">
    <property type="entry name" value="Cu-oxidase_3"/>
    <property type="match status" value="1"/>
</dbReference>
<sequence>MVASFLLSAVVFSLGSLALPRVAAQESARTFNFIISWKPHAPDGVAREMLLVNDQTPGPVIAVEQDDWVVVNVHNDSPFETSVHFHGIEMGSTPWSDGVPGVTQRAIKPGCRFVYRFQATQYGSYWYHSHFKDQLEDGLYGPIVIHARPGTPKPFSMIRKDEASIEVMEKAERRVQPLMMYDFMHITSERKWNITPQAGVELSCYDSLLFNGKGRVTCLPEREMMSHLGPAQEADLALVPGEKLTDKGCLPAIVMAAFGNSAKDLNESAMPKGIFEGCRETRGSTEVIKARGPWIAIDIIGAVNFVSGIVAIDDHDMWVYAVDGSYIEPQKVQALALSNGDRYSVLVQTRRPGRYPIRLHANSAPQTIVGHAILHVPGVAAAHRKPRQWIDIIGNPLSKDVVFFDEATARPYPPQPIAQKADALHVLSMRLNGASYRWALNSTALTPTTLDHESPPILFDPSLTMAKHDDVTIQTRNGTWVDLVFFSAVYPMPPHPIHKHGVKMFKIGSGTGPFKWGSVEDAAREAPHLFNLVNPPWRDTFVSEPVTDAAKWTVVRYRVTHPGAWLLHCHISNHMVGGMMMVVLDGVDAWPSIPGEYLRY</sequence>
<dbReference type="GeneID" id="66068441"/>
<evidence type="ECO:0000313" key="12">
    <source>
        <dbReference type="EMBL" id="QUC23423.1"/>
    </source>
</evidence>
<dbReference type="CDD" id="cd13850">
    <property type="entry name" value="CuRO_1_Abr2_like"/>
    <property type="match status" value="1"/>
</dbReference>
<dbReference type="OrthoDB" id="2121828at2759"/>
<dbReference type="GO" id="GO:0005507">
    <property type="term" value="F:copper ion binding"/>
    <property type="evidence" value="ECO:0007669"/>
    <property type="project" value="InterPro"/>
</dbReference>
<keyword evidence="3 8" id="KW-0732">Signal</keyword>
<evidence type="ECO:0000256" key="8">
    <source>
        <dbReference type="SAM" id="SignalP"/>
    </source>
</evidence>
<gene>
    <name evidence="12" type="ORF">UV8b_07664</name>
</gene>
<evidence type="ECO:0000259" key="11">
    <source>
        <dbReference type="Pfam" id="PF07732"/>
    </source>
</evidence>
<dbReference type="PANTHER" id="PTHR11709">
    <property type="entry name" value="MULTI-COPPER OXIDASE"/>
    <property type="match status" value="1"/>
</dbReference>
<evidence type="ECO:0000259" key="10">
    <source>
        <dbReference type="Pfam" id="PF07731"/>
    </source>
</evidence>
<name>A0A8E5HY33_USTVR</name>
<dbReference type="GO" id="GO:0016491">
    <property type="term" value="F:oxidoreductase activity"/>
    <property type="evidence" value="ECO:0007669"/>
    <property type="project" value="UniProtKB-KW"/>
</dbReference>
<dbReference type="Pfam" id="PF00394">
    <property type="entry name" value="Cu-oxidase"/>
    <property type="match status" value="1"/>
</dbReference>
<dbReference type="RefSeq" id="XP_043001096.1">
    <property type="nucleotide sequence ID" value="XM_043145161.1"/>
</dbReference>
<dbReference type="Proteomes" id="UP000027002">
    <property type="component" value="Chromosome 6"/>
</dbReference>
<keyword evidence="13" id="KW-1185">Reference proteome</keyword>
<evidence type="ECO:0000259" key="9">
    <source>
        <dbReference type="Pfam" id="PF00394"/>
    </source>
</evidence>
<accession>A0A8E5HY33</accession>
<evidence type="ECO:0008006" key="14">
    <source>
        <dbReference type="Google" id="ProtNLM"/>
    </source>
</evidence>
<dbReference type="Pfam" id="PF07731">
    <property type="entry name" value="Cu-oxidase_2"/>
    <property type="match status" value="1"/>
</dbReference>
<evidence type="ECO:0000256" key="2">
    <source>
        <dbReference type="ARBA" id="ARBA00022723"/>
    </source>
</evidence>
<dbReference type="Gene3D" id="2.60.40.420">
    <property type="entry name" value="Cupredoxins - blue copper proteins"/>
    <property type="match status" value="3"/>
</dbReference>